<dbReference type="GO" id="GO:0003677">
    <property type="term" value="F:DNA binding"/>
    <property type="evidence" value="ECO:0007669"/>
    <property type="project" value="UniProtKB-KW"/>
</dbReference>
<dbReference type="PANTHER" id="PTHR47642">
    <property type="entry name" value="ATP-DEPENDENT DNA HELICASE"/>
    <property type="match status" value="1"/>
</dbReference>
<dbReference type="InterPro" id="IPR048293">
    <property type="entry name" value="PIF1_RRM3_pfh1"/>
</dbReference>
<feature type="domain" description="AAA+ ATPase" evidence="14">
    <location>
        <begin position="207"/>
        <end position="361"/>
    </location>
</feature>
<dbReference type="InterPro" id="IPR057437">
    <property type="entry name" value="PIF1/LRR1_PH"/>
</dbReference>
<reference evidence="15" key="1">
    <citation type="submission" date="2022-01" db="EMBL/GenBank/DDBJ databases">
        <authorList>
            <person name="King R."/>
        </authorList>
    </citation>
    <scope>NUCLEOTIDE SEQUENCE</scope>
</reference>
<keyword evidence="7 13" id="KW-0496">Mitochondrion</keyword>
<name>A0A9N9N2U9_9CUCU</name>
<dbReference type="FunFam" id="3.40.50.300:FF:003367">
    <property type="entry name" value="ATP-dependent DNA helicase PIF1"/>
    <property type="match status" value="1"/>
</dbReference>
<evidence type="ECO:0000256" key="6">
    <source>
        <dbReference type="ARBA" id="ARBA00023125"/>
    </source>
</evidence>
<dbReference type="InterPro" id="IPR003593">
    <property type="entry name" value="AAA+_ATPase"/>
</dbReference>
<evidence type="ECO:0000256" key="10">
    <source>
        <dbReference type="ARBA" id="ARBA00023235"/>
    </source>
</evidence>
<evidence type="ECO:0000313" key="16">
    <source>
        <dbReference type="Proteomes" id="UP001152799"/>
    </source>
</evidence>
<comment type="similarity">
    <text evidence="13">Belongs to the helicase family. PIF1 subfamily.</text>
</comment>
<dbReference type="OrthoDB" id="272985at2759"/>
<evidence type="ECO:0000313" key="15">
    <source>
        <dbReference type="EMBL" id="CAG9773832.1"/>
    </source>
</evidence>
<dbReference type="CDD" id="cd18037">
    <property type="entry name" value="DEXSc_Pif1_like"/>
    <property type="match status" value="1"/>
</dbReference>
<dbReference type="InterPro" id="IPR010285">
    <property type="entry name" value="DNA_helicase_pif1-like_DEAD"/>
</dbReference>
<dbReference type="HAMAP" id="MF_03176">
    <property type="entry name" value="PIF1"/>
    <property type="match status" value="1"/>
</dbReference>
<keyword evidence="8 13" id="KW-0233">DNA recombination</keyword>
<sequence length="643" mass="71017">MENGACLCCEINVQWLSKQGAVQRKLASKRANLRILRADNKDLFIEIVAEKSGPVKLRFGKDSQVHNKFMKEGKSSIKFPNENVTLFLSNAPPEQLKFFLRTLFIKMANGKPAGTPTTSLRTQVLTHKPSQYDEISPITNGEMEKAVKKAIGRSTDTTPSPLSGKKRKIERTSLDKAPAAKKLYANSPIPIEQLDIEQKDVLSACLAGQNVFFTGSAGTGKSYLLRKIIGALPPDVTTATASTGVAACHIGGTTLHQFAGIGGGDLSLERSFQLALKPPTVTNWRRCKHLIIDEISMVDGGYFEKIEAVARHVRRNDKPFGGIQVILCGDFFQLPPVTKFEPGQKNTKKFCFQTQAWTSCRLNTFELKQVHRQTDNKFISILNKIRIGKADEEVMNILRATSKQKIERDGILATRLCSHTKDADIINQSKLQALEGESKIFEAQDLVPGSGKQLDQLTPVPGTLELKIGAQVMLLKNINVSAGLVNGARGVVKAFKDNLPLIQFRNKKEYLAQREQWTIKTAGGGSLTRKQVPLKLAWAFSIHKSQGLTLDCVEMSLGRVFEAGQAYVALSRAQNLETLRVLDFKSGQVWANPDVLSFYKNMDQTRIIPLGAINNKKVLGAMRKKSTIGKSKLMMDKPILSIS</sequence>
<dbReference type="CDD" id="cd18809">
    <property type="entry name" value="SF1_C_RecD"/>
    <property type="match status" value="1"/>
</dbReference>
<dbReference type="GO" id="GO:0016787">
    <property type="term" value="F:hydrolase activity"/>
    <property type="evidence" value="ECO:0007669"/>
    <property type="project" value="UniProtKB-KW"/>
</dbReference>
<dbReference type="GO" id="GO:0005524">
    <property type="term" value="F:ATP binding"/>
    <property type="evidence" value="ECO:0007669"/>
    <property type="project" value="UniProtKB-UniRule"/>
</dbReference>
<dbReference type="PANTHER" id="PTHR47642:SF7">
    <property type="entry name" value="ATP-DEPENDENT DNA HELICASE PIF1"/>
    <property type="match status" value="1"/>
</dbReference>
<evidence type="ECO:0000256" key="1">
    <source>
        <dbReference type="ARBA" id="ARBA00022741"/>
    </source>
</evidence>
<keyword evidence="4 13" id="KW-0347">Helicase</keyword>
<dbReference type="GO" id="GO:0005634">
    <property type="term" value="C:nucleus"/>
    <property type="evidence" value="ECO:0007669"/>
    <property type="project" value="UniProtKB-SubCell"/>
</dbReference>
<keyword evidence="9 13" id="KW-0234">DNA repair</keyword>
<evidence type="ECO:0000256" key="4">
    <source>
        <dbReference type="ARBA" id="ARBA00022806"/>
    </source>
</evidence>
<dbReference type="GO" id="GO:0043139">
    <property type="term" value="F:5'-3' DNA helicase activity"/>
    <property type="evidence" value="ECO:0007669"/>
    <property type="project" value="UniProtKB-UniRule"/>
</dbReference>
<dbReference type="InterPro" id="IPR027417">
    <property type="entry name" value="P-loop_NTPase"/>
</dbReference>
<gene>
    <name evidence="13" type="primary">PIF1</name>
    <name evidence="15" type="ORF">CEUTPL_LOCUS14218</name>
</gene>
<dbReference type="Pfam" id="PF21530">
    <property type="entry name" value="Pif1_2B_dom"/>
    <property type="match status" value="1"/>
</dbReference>
<evidence type="ECO:0000256" key="3">
    <source>
        <dbReference type="ARBA" id="ARBA00022801"/>
    </source>
</evidence>
<organism evidence="15 16">
    <name type="scientific">Ceutorhynchus assimilis</name>
    <name type="common">cabbage seed weevil</name>
    <dbReference type="NCBI Taxonomy" id="467358"/>
    <lineage>
        <taxon>Eukaryota</taxon>
        <taxon>Metazoa</taxon>
        <taxon>Ecdysozoa</taxon>
        <taxon>Arthropoda</taxon>
        <taxon>Hexapoda</taxon>
        <taxon>Insecta</taxon>
        <taxon>Pterygota</taxon>
        <taxon>Neoptera</taxon>
        <taxon>Endopterygota</taxon>
        <taxon>Coleoptera</taxon>
        <taxon>Polyphaga</taxon>
        <taxon>Cucujiformia</taxon>
        <taxon>Curculionidae</taxon>
        <taxon>Ceutorhynchinae</taxon>
        <taxon>Ceutorhynchus</taxon>
    </lineage>
</organism>
<comment type="subunit">
    <text evidence="12">Monomer. Interacts with telomerase.</text>
</comment>
<evidence type="ECO:0000259" key="14">
    <source>
        <dbReference type="SMART" id="SM00382"/>
    </source>
</evidence>
<dbReference type="FunFam" id="3.40.50.300:FF:000805">
    <property type="entry name" value="ATP-dependent DNA helicase PIF1"/>
    <property type="match status" value="1"/>
</dbReference>
<dbReference type="EMBL" id="OU892285">
    <property type="protein sequence ID" value="CAG9773832.1"/>
    <property type="molecule type" value="Genomic_DNA"/>
</dbReference>
<dbReference type="GO" id="GO:0006281">
    <property type="term" value="P:DNA repair"/>
    <property type="evidence" value="ECO:0007669"/>
    <property type="project" value="UniProtKB-UniRule"/>
</dbReference>
<proteinExistence type="inferred from homology"/>
<dbReference type="InterPro" id="IPR051055">
    <property type="entry name" value="PIF1_helicase"/>
</dbReference>
<dbReference type="Gene3D" id="3.40.50.300">
    <property type="entry name" value="P-loop containing nucleotide triphosphate hydrolases"/>
    <property type="match status" value="2"/>
</dbReference>
<keyword evidence="6 13" id="KW-0238">DNA-binding</keyword>
<dbReference type="Pfam" id="PF25344">
    <property type="entry name" value="PH_LRR1"/>
    <property type="match status" value="1"/>
</dbReference>
<comment type="subcellular location">
    <subcellularLocation>
        <location evidence="13">Nucleus</location>
    </subcellularLocation>
    <subcellularLocation>
        <location evidence="13">Mitochondrion</location>
    </subcellularLocation>
</comment>
<comment type="cofactor">
    <cofactor evidence="13">
        <name>Mg(2+)</name>
        <dbReference type="ChEBI" id="CHEBI:18420"/>
    </cofactor>
</comment>
<feature type="binding site" evidence="13">
    <location>
        <begin position="215"/>
        <end position="222"/>
    </location>
    <ligand>
        <name>ATP</name>
        <dbReference type="ChEBI" id="CHEBI:30616"/>
    </ligand>
</feature>
<evidence type="ECO:0000256" key="8">
    <source>
        <dbReference type="ARBA" id="ARBA00023172"/>
    </source>
</evidence>
<dbReference type="GO" id="GO:0005739">
    <property type="term" value="C:mitochondrion"/>
    <property type="evidence" value="ECO:0007669"/>
    <property type="project" value="UniProtKB-SubCell"/>
</dbReference>
<dbReference type="SUPFAM" id="SSF52540">
    <property type="entry name" value="P-loop containing nucleoside triphosphate hydrolases"/>
    <property type="match status" value="2"/>
</dbReference>
<keyword evidence="10 13" id="KW-0413">Isomerase</keyword>
<keyword evidence="3 13" id="KW-0378">Hydrolase</keyword>
<keyword evidence="5 13" id="KW-0067">ATP-binding</keyword>
<evidence type="ECO:0000256" key="2">
    <source>
        <dbReference type="ARBA" id="ARBA00022763"/>
    </source>
</evidence>
<keyword evidence="16" id="KW-1185">Reference proteome</keyword>
<dbReference type="EC" id="5.6.2.3" evidence="13"/>
<dbReference type="GO" id="GO:0006310">
    <property type="term" value="P:DNA recombination"/>
    <property type="evidence" value="ECO:0007669"/>
    <property type="project" value="UniProtKB-UniRule"/>
</dbReference>
<comment type="catalytic activity">
    <reaction evidence="13">
        <text>ATP + H2O = ADP + phosphate + H(+)</text>
        <dbReference type="Rhea" id="RHEA:13065"/>
        <dbReference type="ChEBI" id="CHEBI:15377"/>
        <dbReference type="ChEBI" id="CHEBI:15378"/>
        <dbReference type="ChEBI" id="CHEBI:30616"/>
        <dbReference type="ChEBI" id="CHEBI:43474"/>
        <dbReference type="ChEBI" id="CHEBI:456216"/>
        <dbReference type="EC" id="5.6.2.3"/>
    </reaction>
</comment>
<evidence type="ECO:0000256" key="5">
    <source>
        <dbReference type="ARBA" id="ARBA00022840"/>
    </source>
</evidence>
<protein>
    <recommendedName>
        <fullName evidence="13">ATP-dependent DNA helicase PIF1</fullName>
        <ecNumber evidence="13">5.6.2.3</ecNumber>
    </recommendedName>
    <alternativeName>
        <fullName evidence="13">DNA 5'-3' helicase PIF1</fullName>
    </alternativeName>
    <alternativeName>
        <fullName evidence="13">DNA repair and recombination helicase PIF1</fullName>
    </alternativeName>
</protein>
<accession>A0A9N9N2U9</accession>
<dbReference type="GO" id="GO:0000723">
    <property type="term" value="P:telomere maintenance"/>
    <property type="evidence" value="ECO:0007669"/>
    <property type="project" value="InterPro"/>
</dbReference>
<dbReference type="SMART" id="SM00382">
    <property type="entry name" value="AAA"/>
    <property type="match status" value="1"/>
</dbReference>
<feature type="DNA-binding region" evidence="13">
    <location>
        <begin position="565"/>
        <end position="584"/>
    </location>
</feature>
<evidence type="ECO:0000256" key="11">
    <source>
        <dbReference type="ARBA" id="ARBA00023242"/>
    </source>
</evidence>
<evidence type="ECO:0000256" key="7">
    <source>
        <dbReference type="ARBA" id="ARBA00023128"/>
    </source>
</evidence>
<evidence type="ECO:0000256" key="13">
    <source>
        <dbReference type="HAMAP-Rule" id="MF_03176"/>
    </source>
</evidence>
<keyword evidence="11 13" id="KW-0539">Nucleus</keyword>
<dbReference type="InterPro" id="IPR049163">
    <property type="entry name" value="Pif1-like_2B_dom"/>
</dbReference>
<comment type="function">
    <text evidence="13">DNA-dependent ATPase and 5'-3' DNA helicase required for the maintenance of both mitochondrial and nuclear genome stability.</text>
</comment>
<dbReference type="Pfam" id="PF05970">
    <property type="entry name" value="PIF1"/>
    <property type="match status" value="1"/>
</dbReference>
<dbReference type="AlphaFoldDB" id="A0A9N9N2U9"/>
<dbReference type="Proteomes" id="UP001152799">
    <property type="component" value="Chromosome 9"/>
</dbReference>
<keyword evidence="1 13" id="KW-0547">Nucleotide-binding</keyword>
<evidence type="ECO:0000256" key="9">
    <source>
        <dbReference type="ARBA" id="ARBA00023204"/>
    </source>
</evidence>
<evidence type="ECO:0000256" key="12">
    <source>
        <dbReference type="ARBA" id="ARBA00065873"/>
    </source>
</evidence>
<keyword evidence="2 13" id="KW-0227">DNA damage</keyword>